<dbReference type="EMBL" id="MGKW01000041">
    <property type="protein sequence ID" value="OGN33001.1"/>
    <property type="molecule type" value="Genomic_DNA"/>
</dbReference>
<dbReference type="Pfam" id="PF00410">
    <property type="entry name" value="Ribosomal_S8"/>
    <property type="match status" value="1"/>
</dbReference>
<dbReference type="PROSITE" id="PS00053">
    <property type="entry name" value="RIBOSOMAL_S8"/>
    <property type="match status" value="1"/>
</dbReference>
<keyword evidence="3 5" id="KW-0687">Ribonucleoprotein</keyword>
<sequence>MMVDPISDMLVRIKNATAARQDQTVIPFSKMKLAIAGVLQRAGYIGEIERKNKKHKKSEHEYLLVTLKYNEGESAITGIRMISRQSRRMYLATDEIKAVRSGQGMSIISTSKGVMSSHDARKARIGGEVICEIW</sequence>
<dbReference type="GO" id="GO:1990904">
    <property type="term" value="C:ribonucleoprotein complex"/>
    <property type="evidence" value="ECO:0007669"/>
    <property type="project" value="UniProtKB-KW"/>
</dbReference>
<evidence type="ECO:0000256" key="2">
    <source>
        <dbReference type="ARBA" id="ARBA00022980"/>
    </source>
</evidence>
<evidence type="ECO:0000313" key="7">
    <source>
        <dbReference type="EMBL" id="OGN33001.1"/>
    </source>
</evidence>
<organism evidence="7 8">
    <name type="scientific">Candidatus Yanofskybacteria bacterium RIFCSPLOWO2_02_FULL_47_9b</name>
    <dbReference type="NCBI Taxonomy" id="1802708"/>
    <lineage>
        <taxon>Bacteria</taxon>
        <taxon>Candidatus Yanofskyibacteriota</taxon>
    </lineage>
</organism>
<keyword evidence="5" id="KW-0699">rRNA-binding</keyword>
<dbReference type="Gene3D" id="3.30.1490.10">
    <property type="match status" value="1"/>
</dbReference>
<dbReference type="HAMAP" id="MF_01302_B">
    <property type="entry name" value="Ribosomal_uS8_B"/>
    <property type="match status" value="1"/>
</dbReference>
<dbReference type="InterPro" id="IPR000630">
    <property type="entry name" value="Ribosomal_uS8"/>
</dbReference>
<dbReference type="GO" id="GO:0005737">
    <property type="term" value="C:cytoplasm"/>
    <property type="evidence" value="ECO:0007669"/>
    <property type="project" value="UniProtKB-ARBA"/>
</dbReference>
<dbReference type="GO" id="GO:0003735">
    <property type="term" value="F:structural constituent of ribosome"/>
    <property type="evidence" value="ECO:0007669"/>
    <property type="project" value="InterPro"/>
</dbReference>
<evidence type="ECO:0000256" key="1">
    <source>
        <dbReference type="ARBA" id="ARBA00006471"/>
    </source>
</evidence>
<dbReference type="GO" id="GO:0019843">
    <property type="term" value="F:rRNA binding"/>
    <property type="evidence" value="ECO:0007669"/>
    <property type="project" value="UniProtKB-UniRule"/>
</dbReference>
<evidence type="ECO:0000256" key="5">
    <source>
        <dbReference type="HAMAP-Rule" id="MF_01302"/>
    </source>
</evidence>
<dbReference type="PANTHER" id="PTHR11758">
    <property type="entry name" value="40S RIBOSOMAL PROTEIN S15A"/>
    <property type="match status" value="1"/>
</dbReference>
<comment type="function">
    <text evidence="5">One of the primary rRNA binding proteins, it binds directly to 16S rRNA central domain where it helps coordinate assembly of the platform of the 30S subunit.</text>
</comment>
<reference evidence="7 8" key="1">
    <citation type="journal article" date="2016" name="Nat. Commun.">
        <title>Thousands of microbial genomes shed light on interconnected biogeochemical processes in an aquifer system.</title>
        <authorList>
            <person name="Anantharaman K."/>
            <person name="Brown C.T."/>
            <person name="Hug L.A."/>
            <person name="Sharon I."/>
            <person name="Castelle C.J."/>
            <person name="Probst A.J."/>
            <person name="Thomas B.C."/>
            <person name="Singh A."/>
            <person name="Wilkins M.J."/>
            <person name="Karaoz U."/>
            <person name="Brodie E.L."/>
            <person name="Williams K.H."/>
            <person name="Hubbard S.S."/>
            <person name="Banfield J.F."/>
        </authorList>
    </citation>
    <scope>NUCLEOTIDE SEQUENCE [LARGE SCALE GENOMIC DNA]</scope>
</reference>
<dbReference type="GO" id="GO:0005840">
    <property type="term" value="C:ribosome"/>
    <property type="evidence" value="ECO:0007669"/>
    <property type="project" value="UniProtKB-KW"/>
</dbReference>
<keyword evidence="5" id="KW-0694">RNA-binding</keyword>
<dbReference type="InterPro" id="IPR035987">
    <property type="entry name" value="Ribosomal_uS8_sf"/>
</dbReference>
<dbReference type="Proteomes" id="UP000178155">
    <property type="component" value="Unassembled WGS sequence"/>
</dbReference>
<dbReference type="Gene3D" id="3.30.1370.30">
    <property type="match status" value="1"/>
</dbReference>
<comment type="caution">
    <text evidence="7">The sequence shown here is derived from an EMBL/GenBank/DDBJ whole genome shotgun (WGS) entry which is preliminary data.</text>
</comment>
<name>A0A1F8H613_9BACT</name>
<evidence type="ECO:0000256" key="6">
    <source>
        <dbReference type="RuleBase" id="RU003660"/>
    </source>
</evidence>
<evidence type="ECO:0000256" key="3">
    <source>
        <dbReference type="ARBA" id="ARBA00023274"/>
    </source>
</evidence>
<evidence type="ECO:0000256" key="4">
    <source>
        <dbReference type="ARBA" id="ARBA00035258"/>
    </source>
</evidence>
<dbReference type="NCBIfam" id="NF001109">
    <property type="entry name" value="PRK00136.1"/>
    <property type="match status" value="1"/>
</dbReference>
<protein>
    <recommendedName>
        <fullName evidence="4 5">Small ribosomal subunit protein uS8</fullName>
    </recommendedName>
</protein>
<accession>A0A1F8H613</accession>
<dbReference type="InterPro" id="IPR047863">
    <property type="entry name" value="Ribosomal_uS8_CS"/>
</dbReference>
<evidence type="ECO:0000313" key="8">
    <source>
        <dbReference type="Proteomes" id="UP000178155"/>
    </source>
</evidence>
<comment type="subunit">
    <text evidence="5">Part of the 30S ribosomal subunit. Contacts proteins S5 and S12.</text>
</comment>
<dbReference type="FunFam" id="3.30.1490.10:FF:000001">
    <property type="entry name" value="30S ribosomal protein S8"/>
    <property type="match status" value="1"/>
</dbReference>
<dbReference type="SUPFAM" id="SSF56047">
    <property type="entry name" value="Ribosomal protein S8"/>
    <property type="match status" value="1"/>
</dbReference>
<dbReference type="GO" id="GO:0006412">
    <property type="term" value="P:translation"/>
    <property type="evidence" value="ECO:0007669"/>
    <property type="project" value="UniProtKB-UniRule"/>
</dbReference>
<proteinExistence type="inferred from homology"/>
<comment type="similarity">
    <text evidence="1 5 6">Belongs to the universal ribosomal protein uS8 family.</text>
</comment>
<gene>
    <name evidence="5" type="primary">rpsH</name>
    <name evidence="7" type="ORF">A3I39_00720</name>
</gene>
<dbReference type="AlphaFoldDB" id="A0A1F8H613"/>
<keyword evidence="2 5" id="KW-0689">Ribosomal protein</keyword>